<reference evidence="5" key="1">
    <citation type="submission" date="2021-02" db="EMBL/GenBank/DDBJ databases">
        <authorList>
            <person name="Nowell W R."/>
        </authorList>
    </citation>
    <scope>NUCLEOTIDE SEQUENCE</scope>
</reference>
<evidence type="ECO:0000313" key="6">
    <source>
        <dbReference type="Proteomes" id="UP000663824"/>
    </source>
</evidence>
<dbReference type="GO" id="GO:0016175">
    <property type="term" value="F:superoxide-generating NAD(P)H oxidase activity"/>
    <property type="evidence" value="ECO:0007669"/>
    <property type="project" value="TreeGrafter"/>
</dbReference>
<keyword evidence="3" id="KW-0812">Transmembrane</keyword>
<protein>
    <recommendedName>
        <fullName evidence="4">Ferric reductase NAD binding domain-containing protein</fullName>
    </recommendedName>
</protein>
<keyword evidence="1" id="KW-0560">Oxidoreductase</keyword>
<feature type="compositionally biased region" description="Polar residues" evidence="2">
    <location>
        <begin position="92"/>
        <end position="102"/>
    </location>
</feature>
<gene>
    <name evidence="5" type="ORF">MBJ925_LOCUS9518</name>
</gene>
<dbReference type="AlphaFoldDB" id="A0A816N6W5"/>
<evidence type="ECO:0000256" key="3">
    <source>
        <dbReference type="SAM" id="Phobius"/>
    </source>
</evidence>
<feature type="compositionally biased region" description="Acidic residues" evidence="2">
    <location>
        <begin position="1"/>
        <end position="16"/>
    </location>
</feature>
<dbReference type="InterPro" id="IPR013121">
    <property type="entry name" value="Fe_red_NAD-bd_6"/>
</dbReference>
<sequence length="523" mass="60008">IAGESLEEIDDNEEFDDNKRSSSHLKIISSNTFNQASANELSENNENTASSSDDEDDPYRLSIATPPTSTAEDERSRAILATPSTPPVTMKKLSNNTKRNNQSNVLSTDVVQQQLNELLNEPISEQYQRQFRKYFGANITTKTFTIHEFAHLFQVTSLLSKQILIIFKLNESLYLISIPDQDKEEDEENSCLQRFWMYIKNNASRIAFILLNILIQIGSIVYVVVDRVGVMLVNFNYTIAISKMLKQTMTIIRRLCFLRLIMPVDDHIDAHRLVGTILFISSIVHTFGHVIQFATHTEENKIYEHFLSQSNNDDADLNEVTIDQIERNYSTNQLLLSSEIKFTDNQKDAVACTEGPFSTCTSYIFDCEHVVFIGAGIGITPYISALESLIYRLREQHCKCFHCGSTNYKQEILGSRKLIKVDFIWVNRDIRNISWFYNILNDFELEQEPYLNATTNMHTQLQTPTHVGRPPWKLLFAKFKVEHSSTNIFFTGNETMGGEIKSHCNEHGFTFQREPLFLNNPGE</sequence>
<dbReference type="SUPFAM" id="SSF52343">
    <property type="entry name" value="Ferredoxin reductase-like, C-terminal NADP-linked domain"/>
    <property type="match status" value="1"/>
</dbReference>
<organism evidence="5 6">
    <name type="scientific">Rotaria magnacalcarata</name>
    <dbReference type="NCBI Taxonomy" id="392030"/>
    <lineage>
        <taxon>Eukaryota</taxon>
        <taxon>Metazoa</taxon>
        <taxon>Spiralia</taxon>
        <taxon>Gnathifera</taxon>
        <taxon>Rotifera</taxon>
        <taxon>Eurotatoria</taxon>
        <taxon>Bdelloidea</taxon>
        <taxon>Philodinida</taxon>
        <taxon>Philodinidae</taxon>
        <taxon>Rotaria</taxon>
    </lineage>
</organism>
<accession>A0A816N6W5</accession>
<dbReference type="Pfam" id="PF08030">
    <property type="entry name" value="NAD_binding_6"/>
    <property type="match status" value="1"/>
</dbReference>
<dbReference type="EMBL" id="CAJNRE010003574">
    <property type="protein sequence ID" value="CAF2026009.1"/>
    <property type="molecule type" value="Genomic_DNA"/>
</dbReference>
<keyword evidence="3" id="KW-1133">Transmembrane helix</keyword>
<evidence type="ECO:0000259" key="4">
    <source>
        <dbReference type="Pfam" id="PF08030"/>
    </source>
</evidence>
<comment type="caution">
    <text evidence="5">The sequence shown here is derived from an EMBL/GenBank/DDBJ whole genome shotgun (WGS) entry which is preliminary data.</text>
</comment>
<dbReference type="InterPro" id="IPR039261">
    <property type="entry name" value="FNR_nucleotide-bd"/>
</dbReference>
<evidence type="ECO:0000256" key="1">
    <source>
        <dbReference type="ARBA" id="ARBA00023002"/>
    </source>
</evidence>
<dbReference type="Proteomes" id="UP000663824">
    <property type="component" value="Unassembled WGS sequence"/>
</dbReference>
<dbReference type="PANTHER" id="PTHR11972">
    <property type="entry name" value="NADPH OXIDASE"/>
    <property type="match status" value="1"/>
</dbReference>
<dbReference type="GO" id="GO:0043020">
    <property type="term" value="C:NADPH oxidase complex"/>
    <property type="evidence" value="ECO:0007669"/>
    <property type="project" value="TreeGrafter"/>
</dbReference>
<dbReference type="PANTHER" id="PTHR11972:SF58">
    <property type="entry name" value="NADPH OXIDASE 5"/>
    <property type="match status" value="1"/>
</dbReference>
<dbReference type="Gene3D" id="3.40.50.80">
    <property type="entry name" value="Nucleotide-binding domain of ferredoxin-NADP reductase (FNR) module"/>
    <property type="match status" value="2"/>
</dbReference>
<name>A0A816N6W5_9BILA</name>
<feature type="region of interest" description="Disordered" evidence="2">
    <location>
        <begin position="1"/>
        <end position="102"/>
    </location>
</feature>
<proteinExistence type="predicted"/>
<dbReference type="GO" id="GO:0042554">
    <property type="term" value="P:superoxide anion generation"/>
    <property type="evidence" value="ECO:0007669"/>
    <property type="project" value="TreeGrafter"/>
</dbReference>
<feature type="non-terminal residue" evidence="5">
    <location>
        <position position="1"/>
    </location>
</feature>
<evidence type="ECO:0000256" key="2">
    <source>
        <dbReference type="SAM" id="MobiDB-lite"/>
    </source>
</evidence>
<dbReference type="GO" id="GO:0006952">
    <property type="term" value="P:defense response"/>
    <property type="evidence" value="ECO:0007669"/>
    <property type="project" value="TreeGrafter"/>
</dbReference>
<feature type="domain" description="Ferric reductase NAD binding" evidence="4">
    <location>
        <begin position="367"/>
        <end position="447"/>
    </location>
</feature>
<evidence type="ECO:0000313" key="5">
    <source>
        <dbReference type="EMBL" id="CAF2026009.1"/>
    </source>
</evidence>
<feature type="transmembrane region" description="Helical" evidence="3">
    <location>
        <begin position="206"/>
        <end position="225"/>
    </location>
</feature>
<dbReference type="InterPro" id="IPR050369">
    <property type="entry name" value="RBOH/FRE"/>
</dbReference>
<keyword evidence="3" id="KW-0472">Membrane</keyword>
<feature type="compositionally biased region" description="Low complexity" evidence="2">
    <location>
        <begin position="36"/>
        <end position="51"/>
    </location>
</feature>